<organism evidence="5 6">
    <name type="scientific">Syncephalis pseudoplumigaleata</name>
    <dbReference type="NCBI Taxonomy" id="1712513"/>
    <lineage>
        <taxon>Eukaryota</taxon>
        <taxon>Fungi</taxon>
        <taxon>Fungi incertae sedis</taxon>
        <taxon>Zoopagomycota</taxon>
        <taxon>Zoopagomycotina</taxon>
        <taxon>Zoopagomycetes</taxon>
        <taxon>Zoopagales</taxon>
        <taxon>Piptocephalidaceae</taxon>
        <taxon>Syncephalis</taxon>
    </lineage>
</organism>
<dbReference type="Proteomes" id="UP000278143">
    <property type="component" value="Unassembled WGS sequence"/>
</dbReference>
<accession>A0A4P9YZG9</accession>
<gene>
    <name evidence="5" type="ORF">SYNPS1DRAFT_15586</name>
</gene>
<evidence type="ECO:0000313" key="5">
    <source>
        <dbReference type="EMBL" id="RKP25494.1"/>
    </source>
</evidence>
<feature type="domain" description="CBS" evidence="4">
    <location>
        <begin position="301"/>
        <end position="357"/>
    </location>
</feature>
<evidence type="ECO:0000313" key="6">
    <source>
        <dbReference type="Proteomes" id="UP000278143"/>
    </source>
</evidence>
<feature type="domain" description="CBS" evidence="4">
    <location>
        <begin position="235"/>
        <end position="294"/>
    </location>
</feature>
<evidence type="ECO:0000256" key="1">
    <source>
        <dbReference type="ARBA" id="ARBA00022737"/>
    </source>
</evidence>
<feature type="region of interest" description="Disordered" evidence="3">
    <location>
        <begin position="1"/>
        <end position="54"/>
    </location>
</feature>
<dbReference type="SMART" id="SM00116">
    <property type="entry name" value="CBS"/>
    <property type="match status" value="4"/>
</dbReference>
<sequence>MLSVQSTPANNDGARRRQSKRDEAIRKKFESELMKKSRSRSRRDQPAAAIPHHMRVPGTVGALRPTQALTVREAMSVVEASQLMAAKRADCVLVVDGNEHLAGIFTAKDLAFRVVADNLEARSVLVRDIMTRNPFCVTADTAATEALNTMVQRHFRHLPVCNDEGDVVGLLDITRCMYEALDKMERAYGSSRKLYEAVEGVEREWASRQPAALLQFVEALRDKMSCPDLTSILDNQTEVAEIGVKATVREAAQLMKTYGTTAVLVMEGDGRIGGIFTSKDIVLRVIAAGLSPDKCSVIRVMTPHPDVAPPNLTLLQALRKMHDGHYLNLPVVDGDDVLGMVDVLKLTYHALEQINSIEGTGDSENPVWSRFFNFGADDSMSEISESQVTS</sequence>
<dbReference type="InterPro" id="IPR051462">
    <property type="entry name" value="CBS_domain-containing"/>
</dbReference>
<proteinExistence type="predicted"/>
<dbReference type="Gene3D" id="3.10.580.10">
    <property type="entry name" value="CBS-domain"/>
    <property type="match status" value="2"/>
</dbReference>
<evidence type="ECO:0000259" key="4">
    <source>
        <dbReference type="PROSITE" id="PS51371"/>
    </source>
</evidence>
<evidence type="ECO:0000256" key="2">
    <source>
        <dbReference type="PROSITE-ProRule" id="PRU00703"/>
    </source>
</evidence>
<keyword evidence="1" id="KW-0677">Repeat</keyword>
<keyword evidence="2" id="KW-0129">CBS domain</keyword>
<feature type="non-terminal residue" evidence="5">
    <location>
        <position position="390"/>
    </location>
</feature>
<protein>
    <recommendedName>
        <fullName evidence="4">CBS domain-containing protein</fullName>
    </recommendedName>
</protein>
<dbReference type="EMBL" id="KZ989727">
    <property type="protein sequence ID" value="RKP25494.1"/>
    <property type="molecule type" value="Genomic_DNA"/>
</dbReference>
<feature type="compositionally biased region" description="Basic and acidic residues" evidence="3">
    <location>
        <begin position="20"/>
        <end position="35"/>
    </location>
</feature>
<dbReference type="AlphaFoldDB" id="A0A4P9YZG9"/>
<feature type="domain" description="CBS" evidence="4">
    <location>
        <begin position="63"/>
        <end position="121"/>
    </location>
</feature>
<dbReference type="InterPro" id="IPR046342">
    <property type="entry name" value="CBS_dom_sf"/>
</dbReference>
<dbReference type="PANTHER" id="PTHR48108">
    <property type="entry name" value="CBS DOMAIN-CONTAINING PROTEIN CBSX2, CHLOROPLASTIC"/>
    <property type="match status" value="1"/>
</dbReference>
<dbReference type="CDD" id="cd17782">
    <property type="entry name" value="CBS_pair_MUG70_2"/>
    <property type="match status" value="1"/>
</dbReference>
<dbReference type="Pfam" id="PF00571">
    <property type="entry name" value="CBS"/>
    <property type="match status" value="4"/>
</dbReference>
<dbReference type="PANTHER" id="PTHR48108:SF26">
    <property type="entry name" value="CBS DOMAIN-CONTAINING PROTEIN DDB_G0289609"/>
    <property type="match status" value="1"/>
</dbReference>
<dbReference type="SUPFAM" id="SSF54631">
    <property type="entry name" value="CBS-domain pair"/>
    <property type="match status" value="2"/>
</dbReference>
<dbReference type="CDD" id="cd17781">
    <property type="entry name" value="CBS_pair_MUG70_1"/>
    <property type="match status" value="1"/>
</dbReference>
<feature type="compositionally biased region" description="Polar residues" evidence="3">
    <location>
        <begin position="1"/>
        <end position="10"/>
    </location>
</feature>
<dbReference type="OrthoDB" id="418595at2759"/>
<evidence type="ECO:0000256" key="3">
    <source>
        <dbReference type="SAM" id="MobiDB-lite"/>
    </source>
</evidence>
<feature type="domain" description="CBS" evidence="4">
    <location>
        <begin position="130"/>
        <end position="186"/>
    </location>
</feature>
<name>A0A4P9YZG9_9FUNG</name>
<dbReference type="InterPro" id="IPR000644">
    <property type="entry name" value="CBS_dom"/>
</dbReference>
<keyword evidence="6" id="KW-1185">Reference proteome</keyword>
<dbReference type="PROSITE" id="PS51371">
    <property type="entry name" value="CBS"/>
    <property type="match status" value="4"/>
</dbReference>
<reference evidence="6" key="1">
    <citation type="journal article" date="2018" name="Nat. Microbiol.">
        <title>Leveraging single-cell genomics to expand the fungal tree of life.</title>
        <authorList>
            <person name="Ahrendt S.R."/>
            <person name="Quandt C.A."/>
            <person name="Ciobanu D."/>
            <person name="Clum A."/>
            <person name="Salamov A."/>
            <person name="Andreopoulos B."/>
            <person name="Cheng J.F."/>
            <person name="Woyke T."/>
            <person name="Pelin A."/>
            <person name="Henrissat B."/>
            <person name="Reynolds N.K."/>
            <person name="Benny G.L."/>
            <person name="Smith M.E."/>
            <person name="James T.Y."/>
            <person name="Grigoriev I.V."/>
        </authorList>
    </citation>
    <scope>NUCLEOTIDE SEQUENCE [LARGE SCALE GENOMIC DNA]</scope>
    <source>
        <strain evidence="6">Benny S71-1</strain>
    </source>
</reference>